<evidence type="ECO:0000256" key="3">
    <source>
        <dbReference type="ARBA" id="ARBA00023027"/>
    </source>
</evidence>
<dbReference type="RefSeq" id="WP_048092814.1">
    <property type="nucleotide sequence ID" value="NZ_CP009552.1"/>
</dbReference>
<evidence type="ECO:0000256" key="2">
    <source>
        <dbReference type="ARBA" id="ARBA00022679"/>
    </source>
</evidence>
<dbReference type="GO" id="GO:0006388">
    <property type="term" value="P:tRNA splicing, via endonucleolytic cleavage and ligation"/>
    <property type="evidence" value="ECO:0007669"/>
    <property type="project" value="UniProtKB-UniRule"/>
</dbReference>
<dbReference type="HOGENOM" id="CLU_052998_4_1_2"/>
<evidence type="ECO:0000256" key="5">
    <source>
        <dbReference type="HAMAP-Rule" id="MF_00299"/>
    </source>
</evidence>
<dbReference type="InterPro" id="IPR022928">
    <property type="entry name" value="RNA_2'-PTrans_KptA"/>
</dbReference>
<dbReference type="GO" id="GO:0000215">
    <property type="term" value="F:tRNA 2'-phosphotransferase activity"/>
    <property type="evidence" value="ECO:0007669"/>
    <property type="project" value="TreeGrafter"/>
</dbReference>
<comment type="function">
    <text evidence="4 5">Removes the 2'-phosphate from RNA via an intermediate in which the phosphate is ADP-ribosylated by NAD followed by a presumed transesterification to release the RNA and generate ADP-ribose 1''-2''-cyclic phosphate (APPR&gt;P). May function as an ADP-ribosylase.</text>
</comment>
<protein>
    <recommendedName>
        <fullName evidence="5">Probable RNA 2'-phosphotransferase</fullName>
        <ecNumber evidence="5">2.7.1.-</ecNumber>
    </recommendedName>
</protein>
<dbReference type="HAMAP" id="MF_00299">
    <property type="entry name" value="KptA"/>
    <property type="match status" value="1"/>
</dbReference>
<name>A0A0A7GIW2_GEOAI</name>
<dbReference type="STRING" id="565033.GACE_1808"/>
<dbReference type="InterPro" id="IPR042081">
    <property type="entry name" value="RNA_2'-PTrans_C"/>
</dbReference>
<evidence type="ECO:0000313" key="7">
    <source>
        <dbReference type="Proteomes" id="UP000030624"/>
    </source>
</evidence>
<dbReference type="PANTHER" id="PTHR12684">
    <property type="entry name" value="PUTATIVE PHOSPHOTRANSFERASE"/>
    <property type="match status" value="1"/>
</dbReference>
<dbReference type="NCBIfam" id="NF002015">
    <property type="entry name" value="PRK00819.1-5"/>
    <property type="match status" value="1"/>
</dbReference>
<dbReference type="eggNOG" id="arCOG04063">
    <property type="taxonomic scope" value="Archaea"/>
</dbReference>
<proteinExistence type="inferred from homology"/>
<evidence type="ECO:0000313" key="6">
    <source>
        <dbReference type="EMBL" id="AIY90836.1"/>
    </source>
</evidence>
<dbReference type="GeneID" id="24798385"/>
<dbReference type="Pfam" id="PF01885">
    <property type="entry name" value="PTS_2-RNA"/>
    <property type="match status" value="1"/>
</dbReference>
<dbReference type="Gene3D" id="1.10.10.970">
    <property type="entry name" value="RNA 2'-phosphotransferase, Tpt1/KptA family, N-terminal domain"/>
    <property type="match status" value="1"/>
</dbReference>
<organism evidence="6 7">
    <name type="scientific">Geoglobus acetivorans</name>
    <dbReference type="NCBI Taxonomy" id="565033"/>
    <lineage>
        <taxon>Archaea</taxon>
        <taxon>Methanobacteriati</taxon>
        <taxon>Methanobacteriota</taxon>
        <taxon>Archaeoglobi</taxon>
        <taxon>Archaeoglobales</taxon>
        <taxon>Archaeoglobaceae</taxon>
        <taxon>Geoglobus</taxon>
    </lineage>
</organism>
<dbReference type="PANTHER" id="PTHR12684:SF2">
    <property type="entry name" value="TRNA 2'-PHOSPHOTRANSFERASE 1"/>
    <property type="match status" value="1"/>
</dbReference>
<dbReference type="GO" id="GO:0003950">
    <property type="term" value="F:NAD+ poly-ADP-ribosyltransferase activity"/>
    <property type="evidence" value="ECO:0007669"/>
    <property type="project" value="InterPro"/>
</dbReference>
<reference evidence="6 7" key="1">
    <citation type="journal article" date="2015" name="Appl. Environ. Microbiol.">
        <title>The Geoglobus acetivorans genome: Fe(III) reduction, acetate utilization, autotrophic growth, and degradation of aromatic compounds in a hyperthermophilic archaeon.</title>
        <authorList>
            <person name="Mardanov A.V."/>
            <person name="Slododkina G.B."/>
            <person name="Slobodkin A.I."/>
            <person name="Beletsky A.V."/>
            <person name="Gavrilov S.N."/>
            <person name="Kublanov I.V."/>
            <person name="Bonch-Osmolovskaya E.A."/>
            <person name="Skryabin K.G."/>
            <person name="Ravin N.V."/>
        </authorList>
    </citation>
    <scope>NUCLEOTIDE SEQUENCE [LARGE SCALE GENOMIC DNA]</scope>
    <source>
        <strain evidence="6 7">SBH6</strain>
    </source>
</reference>
<dbReference type="Gene3D" id="3.20.170.30">
    <property type="match status" value="1"/>
</dbReference>
<dbReference type="InterPro" id="IPR042080">
    <property type="entry name" value="RNA_2'-PTrans_N"/>
</dbReference>
<dbReference type="EC" id="2.7.1.-" evidence="5"/>
<accession>A0A0A7GIW2</accession>
<dbReference type="SUPFAM" id="SSF56399">
    <property type="entry name" value="ADP-ribosylation"/>
    <property type="match status" value="1"/>
</dbReference>
<dbReference type="InterPro" id="IPR002745">
    <property type="entry name" value="Ptrans_KptA/Tpt1"/>
</dbReference>
<evidence type="ECO:0000256" key="4">
    <source>
        <dbReference type="ARBA" id="ARBA00025212"/>
    </source>
</evidence>
<evidence type="ECO:0000256" key="1">
    <source>
        <dbReference type="ARBA" id="ARBA00009836"/>
    </source>
</evidence>
<dbReference type="AlphaFoldDB" id="A0A0A7GIW2"/>
<dbReference type="KEGG" id="gac:GACE_1808"/>
<sequence>MEDVRICPEHGFYRGETCDVCGYSGEVVIPKEKVERLGKFISGVLRHFPDKFRLEMDENGWVDFERLLRIVSRRYRWANRWVVKALIYSDRKGRYELKEGKIRARYGHSVDVKLTDMPDAEEDLLYYGTSEEESVRLLDLGIKPVNQAYVHLSTTLEKSEEVARLRTDEPIILEIDAKKAREDGIRLIKVNEHIVLAKEIPPEYILREIRL</sequence>
<keyword evidence="3 5" id="KW-0520">NAD</keyword>
<dbReference type="EMBL" id="CP009552">
    <property type="protein sequence ID" value="AIY90836.1"/>
    <property type="molecule type" value="Genomic_DNA"/>
</dbReference>
<gene>
    <name evidence="5" type="primary">kptA</name>
    <name evidence="6" type="ORF">GACE_1808</name>
</gene>
<dbReference type="Proteomes" id="UP000030624">
    <property type="component" value="Chromosome"/>
</dbReference>
<keyword evidence="2 5" id="KW-0808">Transferase</keyword>
<comment type="similarity">
    <text evidence="1 5">Belongs to the KptA/TPT1 family.</text>
</comment>